<evidence type="ECO:0000313" key="3">
    <source>
        <dbReference type="Proteomes" id="UP001310890"/>
    </source>
</evidence>
<organism evidence="2 3">
    <name type="scientific">Meristemomyces frigidus</name>
    <dbReference type="NCBI Taxonomy" id="1508187"/>
    <lineage>
        <taxon>Eukaryota</taxon>
        <taxon>Fungi</taxon>
        <taxon>Dikarya</taxon>
        <taxon>Ascomycota</taxon>
        <taxon>Pezizomycotina</taxon>
        <taxon>Dothideomycetes</taxon>
        <taxon>Dothideomycetidae</taxon>
        <taxon>Mycosphaerellales</taxon>
        <taxon>Teratosphaeriaceae</taxon>
        <taxon>Meristemomyces</taxon>
    </lineage>
</organism>
<feature type="compositionally biased region" description="Low complexity" evidence="1">
    <location>
        <begin position="334"/>
        <end position="348"/>
    </location>
</feature>
<feature type="region of interest" description="Disordered" evidence="1">
    <location>
        <begin position="176"/>
        <end position="219"/>
    </location>
</feature>
<comment type="caution">
    <text evidence="2">The sequence shown here is derived from an EMBL/GenBank/DDBJ whole genome shotgun (WGS) entry which is preliminary data.</text>
</comment>
<feature type="region of interest" description="Disordered" evidence="1">
    <location>
        <begin position="272"/>
        <end position="349"/>
    </location>
</feature>
<feature type="compositionally biased region" description="Basic and acidic residues" evidence="1">
    <location>
        <begin position="185"/>
        <end position="194"/>
    </location>
</feature>
<evidence type="ECO:0000256" key="1">
    <source>
        <dbReference type="SAM" id="MobiDB-lite"/>
    </source>
</evidence>
<sequence>MDNIFAAFSQASPQDSNVNAIVGDVRTLTISNTVTTANAEHYNPPGSFPTSPIIAATGDDQEQASASTHDNIIGGILAYRRALADWHDLYRQATGGLPLERQVSAVSGDISSLDLGEPAFPLSQYSIPSVEEDDYFGPFATGDATFDDEETFWSASPLSRPGRPSTPFNHDRISLYATDSEDELRESSSRDGPQDRATLSTNPWQGDEQAPHSGPAFVESSTLGDLTFEQVRGGSTMDGYQSATETDEQPATQNTDEIHISSDSENLWADATNEDSTTRRSSNPTIPSPSRSPIDGQENNPCVRPGEDYHVTARQPTFVPPYDRDQDQDLAHYPTPSTSPRVSPRDSTVSASSDIDAFTSARILSRGQTQLAMNREFEATGVGMPEITRMRGGATFGVESGSRQQAAREGRAHRWTFKRRVWRM</sequence>
<evidence type="ECO:0000313" key="2">
    <source>
        <dbReference type="EMBL" id="KAK5108647.1"/>
    </source>
</evidence>
<accession>A0AAN7TB32</accession>
<gene>
    <name evidence="2" type="ORF">LTR62_008138</name>
</gene>
<feature type="compositionally biased region" description="Polar residues" evidence="1">
    <location>
        <begin position="279"/>
        <end position="291"/>
    </location>
</feature>
<reference evidence="2" key="1">
    <citation type="submission" date="2023-08" db="EMBL/GenBank/DDBJ databases">
        <title>Black Yeasts Isolated from many extreme environments.</title>
        <authorList>
            <person name="Coleine C."/>
            <person name="Stajich J.E."/>
            <person name="Selbmann L."/>
        </authorList>
    </citation>
    <scope>NUCLEOTIDE SEQUENCE</scope>
    <source>
        <strain evidence="2">CCFEE 5401</strain>
    </source>
</reference>
<protein>
    <submittedName>
        <fullName evidence="2">Uncharacterized protein</fullName>
    </submittedName>
</protein>
<dbReference type="AlphaFoldDB" id="A0AAN7TB32"/>
<feature type="region of interest" description="Disordered" evidence="1">
    <location>
        <begin position="232"/>
        <end position="253"/>
    </location>
</feature>
<feature type="compositionally biased region" description="Polar residues" evidence="1">
    <location>
        <begin position="238"/>
        <end position="253"/>
    </location>
</feature>
<dbReference type="Proteomes" id="UP001310890">
    <property type="component" value="Unassembled WGS sequence"/>
</dbReference>
<proteinExistence type="predicted"/>
<name>A0AAN7TB32_9PEZI</name>
<dbReference type="EMBL" id="JAVRRL010000081">
    <property type="protein sequence ID" value="KAK5108647.1"/>
    <property type="molecule type" value="Genomic_DNA"/>
</dbReference>